<sequence length="53" mass="5924">MSWLARSDTILRLGGEVDTVVALRIEDGLVTGLYAVRNPGKLSRMHEETALRR</sequence>
<name>R4T1H4_9PSEU</name>
<dbReference type="PATRIC" id="fig|1156913.3.peg.2322"/>
<protein>
    <submittedName>
        <fullName evidence="1">RNA polymerase sigma-70 factor, ECF subfamily</fullName>
    </submittedName>
</protein>
<gene>
    <name evidence="1" type="ORF">AORI_2269</name>
</gene>
<organism evidence="1 2">
    <name type="scientific">Amycolatopsis keratiniphila</name>
    <dbReference type="NCBI Taxonomy" id="129921"/>
    <lineage>
        <taxon>Bacteria</taxon>
        <taxon>Bacillati</taxon>
        <taxon>Actinomycetota</taxon>
        <taxon>Actinomycetes</taxon>
        <taxon>Pseudonocardiales</taxon>
        <taxon>Pseudonocardiaceae</taxon>
        <taxon>Amycolatopsis</taxon>
        <taxon>Amycolatopsis japonica group</taxon>
    </lineage>
</organism>
<accession>R4T1H4</accession>
<reference evidence="1 2" key="1">
    <citation type="journal article" date="2013" name="BMC Genomics">
        <title>ContigScape: a Cytoscape plugin facilitating microbial genome gap closing.</title>
        <authorList>
            <person name="Tang B."/>
            <person name="Wang Q."/>
            <person name="Yang M."/>
            <person name="Xie F."/>
            <person name="Zhu Y."/>
            <person name="Zhuo Y."/>
            <person name="Wang S."/>
            <person name="Gao H."/>
            <person name="Ding X."/>
            <person name="Zhang L."/>
            <person name="Zhao G."/>
            <person name="Zheng H."/>
        </authorList>
    </citation>
    <scope>NUCLEOTIDE SEQUENCE [LARGE SCALE GENOMIC DNA]</scope>
    <source>
        <strain evidence="1 2">HCCB10007</strain>
    </source>
</reference>
<dbReference type="HOGENOM" id="CLU_3057857_0_0_11"/>
<dbReference type="EMBL" id="CP003410">
    <property type="protein sequence ID" value="AGM04857.1"/>
    <property type="molecule type" value="Genomic_DNA"/>
</dbReference>
<dbReference type="Proteomes" id="UP000013968">
    <property type="component" value="Chromosome"/>
</dbReference>
<evidence type="ECO:0000313" key="2">
    <source>
        <dbReference type="Proteomes" id="UP000013968"/>
    </source>
</evidence>
<dbReference type="KEGG" id="aoi:AORI_2269"/>
<evidence type="ECO:0000313" key="1">
    <source>
        <dbReference type="EMBL" id="AGM04857.1"/>
    </source>
</evidence>
<keyword evidence="2" id="KW-1185">Reference proteome</keyword>
<proteinExistence type="predicted"/>
<dbReference type="AlphaFoldDB" id="R4T1H4"/>